<dbReference type="GO" id="GO:0005856">
    <property type="term" value="C:cytoskeleton"/>
    <property type="evidence" value="ECO:0007669"/>
    <property type="project" value="UniProtKB-SubCell"/>
</dbReference>
<feature type="region of interest" description="Disordered" evidence="6">
    <location>
        <begin position="152"/>
        <end position="175"/>
    </location>
</feature>
<keyword evidence="5" id="KW-0175">Coiled coil</keyword>
<evidence type="ECO:0000256" key="3">
    <source>
        <dbReference type="ARBA" id="ARBA00022490"/>
    </source>
</evidence>
<comment type="similarity">
    <text evidence="2">Belongs to the TPX2 family.</text>
</comment>
<name>A0AAV7J2X3_COTGL</name>
<evidence type="ECO:0000256" key="5">
    <source>
        <dbReference type="SAM" id="Coils"/>
    </source>
</evidence>
<feature type="compositionally biased region" description="Polar residues" evidence="6">
    <location>
        <begin position="162"/>
        <end position="175"/>
    </location>
</feature>
<feature type="compositionally biased region" description="Basic and acidic residues" evidence="6">
    <location>
        <begin position="101"/>
        <end position="112"/>
    </location>
</feature>
<keyword evidence="4" id="KW-0206">Cytoskeleton</keyword>
<dbReference type="EMBL" id="JAHXZJ010000001">
    <property type="protein sequence ID" value="KAH0567200.1"/>
    <property type="molecule type" value="Genomic_DNA"/>
</dbReference>
<feature type="region of interest" description="Disordered" evidence="6">
    <location>
        <begin position="100"/>
        <end position="128"/>
    </location>
</feature>
<dbReference type="Pfam" id="PF06886">
    <property type="entry name" value="TPX2"/>
    <property type="match status" value="1"/>
</dbReference>
<keyword evidence="9" id="KW-1185">Reference proteome</keyword>
<dbReference type="AlphaFoldDB" id="A0AAV7J2X3"/>
<dbReference type="InterPro" id="IPR027329">
    <property type="entry name" value="TPX2_C"/>
</dbReference>
<evidence type="ECO:0000256" key="4">
    <source>
        <dbReference type="ARBA" id="ARBA00023212"/>
    </source>
</evidence>
<dbReference type="Proteomes" id="UP000826195">
    <property type="component" value="Unassembled WGS sequence"/>
</dbReference>
<feature type="region of interest" description="Disordered" evidence="6">
    <location>
        <begin position="210"/>
        <end position="250"/>
    </location>
</feature>
<feature type="domain" description="TPX2 C-terminal" evidence="7">
    <location>
        <begin position="421"/>
        <end position="494"/>
    </location>
</feature>
<feature type="coiled-coil region" evidence="5">
    <location>
        <begin position="438"/>
        <end position="465"/>
    </location>
</feature>
<accession>A0AAV7J2X3</accession>
<comment type="caution">
    <text evidence="8">The sequence shown here is derived from an EMBL/GenBank/DDBJ whole genome shotgun (WGS) entry which is preliminary data.</text>
</comment>
<comment type="subcellular location">
    <subcellularLocation>
        <location evidence="1">Cytoplasm</location>
        <location evidence="1">Cytoskeleton</location>
    </subcellularLocation>
</comment>
<sequence>MMNSTEWRSQDENSDFGLDDSITSTINSSFLSSNTQKDANSSLTSEEGLLNALNNLSIESAGKPRRSSRSDPNLDSSYEDCQDLSSNTQIDLSINNTVIHDPSHSVEGKKLTGDQISDIPISEDPEVTQNNCLTETDNTKEETSCSQIIDTPTNEHQECVSEPQSTSDNTGEQKNTTQDVINDISINNDSKSIPDADQKNMNRNINKSTVLNQSTKKIKPASPSLLPKPKPRNINSSMLDQSGSKVTKPATKHVIKTITDASDGAHLKEERINHFGIPVICGRKKHIEAQPFNFLARGKSNSITSKTSDTKQIGNKTLNATTSKVMNKTIGGMITDKTMNKTLASASDKLVNKTLTAKRISNVPSRVMDKTIKKPSVLNTTRSSSNAKISTKVNQENKTPNVIPKPKTQAPKPSRISGPPKLHTDKRAKERHEFDVQIRQKQLEIDRLRMMWEEKQREKEKLEELALRKTMEPKAHPMPEFKAPVPIKSSKALTVPQSPATWANNHKN</sequence>
<reference evidence="8 9" key="1">
    <citation type="journal article" date="2021" name="J. Hered.">
        <title>A chromosome-level genome assembly of the parasitoid wasp, Cotesia glomerata (Hymenoptera: Braconidae).</title>
        <authorList>
            <person name="Pinto B.J."/>
            <person name="Weis J.J."/>
            <person name="Gamble T."/>
            <person name="Ode P.J."/>
            <person name="Paul R."/>
            <person name="Zaspel J.M."/>
        </authorList>
    </citation>
    <scope>NUCLEOTIDE SEQUENCE [LARGE SCALE GENOMIC DNA]</scope>
    <source>
        <strain evidence="8">CgM1</strain>
    </source>
</reference>
<feature type="region of interest" description="Disordered" evidence="6">
    <location>
        <begin position="374"/>
        <end position="432"/>
    </location>
</feature>
<protein>
    <recommendedName>
        <fullName evidence="7">TPX2 C-terminal domain-containing protein</fullName>
    </recommendedName>
</protein>
<gene>
    <name evidence="8" type="ORF">KQX54_007579</name>
</gene>
<feature type="compositionally biased region" description="Basic and acidic residues" evidence="6">
    <location>
        <begin position="422"/>
        <end position="432"/>
    </location>
</feature>
<feature type="region of interest" description="Disordered" evidence="6">
    <location>
        <begin position="1"/>
        <end position="20"/>
    </location>
</feature>
<feature type="compositionally biased region" description="Polar residues" evidence="6">
    <location>
        <begin position="377"/>
        <end position="400"/>
    </location>
</feature>
<evidence type="ECO:0000313" key="9">
    <source>
        <dbReference type="Proteomes" id="UP000826195"/>
    </source>
</evidence>
<keyword evidence="3" id="KW-0963">Cytoplasm</keyword>
<evidence type="ECO:0000259" key="7">
    <source>
        <dbReference type="Pfam" id="PF06886"/>
    </source>
</evidence>
<proteinExistence type="inferred from homology"/>
<evidence type="ECO:0000256" key="2">
    <source>
        <dbReference type="ARBA" id="ARBA00005885"/>
    </source>
</evidence>
<feature type="compositionally biased region" description="Polar residues" evidence="6">
    <location>
        <begin position="233"/>
        <end position="245"/>
    </location>
</feature>
<organism evidence="8 9">
    <name type="scientific">Cotesia glomerata</name>
    <name type="common">Lepidopteran parasitic wasp</name>
    <name type="synonym">Apanteles glomeratus</name>
    <dbReference type="NCBI Taxonomy" id="32391"/>
    <lineage>
        <taxon>Eukaryota</taxon>
        <taxon>Metazoa</taxon>
        <taxon>Ecdysozoa</taxon>
        <taxon>Arthropoda</taxon>
        <taxon>Hexapoda</taxon>
        <taxon>Insecta</taxon>
        <taxon>Pterygota</taxon>
        <taxon>Neoptera</taxon>
        <taxon>Endopterygota</taxon>
        <taxon>Hymenoptera</taxon>
        <taxon>Apocrita</taxon>
        <taxon>Ichneumonoidea</taxon>
        <taxon>Braconidae</taxon>
        <taxon>Microgastrinae</taxon>
        <taxon>Cotesia</taxon>
    </lineage>
</organism>
<evidence type="ECO:0000256" key="6">
    <source>
        <dbReference type="SAM" id="MobiDB-lite"/>
    </source>
</evidence>
<evidence type="ECO:0000256" key="1">
    <source>
        <dbReference type="ARBA" id="ARBA00004245"/>
    </source>
</evidence>
<evidence type="ECO:0000313" key="8">
    <source>
        <dbReference type="EMBL" id="KAH0567200.1"/>
    </source>
</evidence>